<comment type="caution">
    <text evidence="4">The sequence shown here is derived from an EMBL/GenBank/DDBJ whole genome shotgun (WGS) entry which is preliminary data.</text>
</comment>
<dbReference type="PANTHER" id="PTHR48081:SF13">
    <property type="entry name" value="ALPHA_BETA HYDROLASE"/>
    <property type="match status" value="1"/>
</dbReference>
<evidence type="ECO:0000313" key="4">
    <source>
        <dbReference type="EMBL" id="GMI41192.1"/>
    </source>
</evidence>
<keyword evidence="5" id="KW-1185">Reference proteome</keyword>
<dbReference type="PANTHER" id="PTHR48081">
    <property type="entry name" value="AB HYDROLASE SUPERFAMILY PROTEIN C4A8.06C"/>
    <property type="match status" value="1"/>
</dbReference>
<feature type="transmembrane region" description="Helical" evidence="2">
    <location>
        <begin position="96"/>
        <end position="113"/>
    </location>
</feature>
<dbReference type="InterPro" id="IPR029058">
    <property type="entry name" value="AB_hydrolase_fold"/>
</dbReference>
<gene>
    <name evidence="4" type="ORF">TrCOL_g2749</name>
</gene>
<dbReference type="EMBL" id="BRYA01000143">
    <property type="protein sequence ID" value="GMI41192.1"/>
    <property type="molecule type" value="Genomic_DNA"/>
</dbReference>
<evidence type="ECO:0000313" key="5">
    <source>
        <dbReference type="Proteomes" id="UP001165065"/>
    </source>
</evidence>
<dbReference type="Proteomes" id="UP001165065">
    <property type="component" value="Unassembled WGS sequence"/>
</dbReference>
<proteinExistence type="predicted"/>
<evidence type="ECO:0000259" key="3">
    <source>
        <dbReference type="Pfam" id="PF20434"/>
    </source>
</evidence>
<keyword evidence="1" id="KW-0378">Hydrolase</keyword>
<reference evidence="5" key="1">
    <citation type="journal article" date="2023" name="Commun. Biol.">
        <title>Genome analysis of Parmales, the sister group of diatoms, reveals the evolutionary specialization of diatoms from phago-mixotrophs to photoautotrophs.</title>
        <authorList>
            <person name="Ban H."/>
            <person name="Sato S."/>
            <person name="Yoshikawa S."/>
            <person name="Yamada K."/>
            <person name="Nakamura Y."/>
            <person name="Ichinomiya M."/>
            <person name="Sato N."/>
            <person name="Blanc-Mathieu R."/>
            <person name="Endo H."/>
            <person name="Kuwata A."/>
            <person name="Ogata H."/>
        </authorList>
    </citation>
    <scope>NUCLEOTIDE SEQUENCE [LARGE SCALE GENOMIC DNA]</scope>
</reference>
<feature type="transmembrane region" description="Helical" evidence="2">
    <location>
        <begin position="51"/>
        <end position="75"/>
    </location>
</feature>
<keyword evidence="2" id="KW-0472">Membrane</keyword>
<feature type="transmembrane region" description="Helical" evidence="2">
    <location>
        <begin position="27"/>
        <end position="45"/>
    </location>
</feature>
<dbReference type="InterPro" id="IPR050300">
    <property type="entry name" value="GDXG_lipolytic_enzyme"/>
</dbReference>
<organism evidence="4 5">
    <name type="scientific">Triparma columacea</name>
    <dbReference type="NCBI Taxonomy" id="722753"/>
    <lineage>
        <taxon>Eukaryota</taxon>
        <taxon>Sar</taxon>
        <taxon>Stramenopiles</taxon>
        <taxon>Ochrophyta</taxon>
        <taxon>Bolidophyceae</taxon>
        <taxon>Parmales</taxon>
        <taxon>Triparmaceae</taxon>
        <taxon>Triparma</taxon>
    </lineage>
</organism>
<feature type="domain" description="BD-FAE-like" evidence="3">
    <location>
        <begin position="188"/>
        <end position="385"/>
    </location>
</feature>
<dbReference type="GO" id="GO:0016787">
    <property type="term" value="F:hydrolase activity"/>
    <property type="evidence" value="ECO:0007669"/>
    <property type="project" value="UniProtKB-KW"/>
</dbReference>
<dbReference type="InterPro" id="IPR049492">
    <property type="entry name" value="BD-FAE-like_dom"/>
</dbReference>
<dbReference type="Pfam" id="PF20434">
    <property type="entry name" value="BD-FAE"/>
    <property type="match status" value="1"/>
</dbReference>
<protein>
    <recommendedName>
        <fullName evidence="3">BD-FAE-like domain-containing protein</fullName>
    </recommendedName>
</protein>
<keyword evidence="2" id="KW-0812">Transmembrane</keyword>
<keyword evidence="2" id="KW-1133">Transmembrane helix</keyword>
<dbReference type="OrthoDB" id="19653at2759"/>
<name>A0A9W7LA42_9STRA</name>
<accession>A0A9W7LA42</accession>
<evidence type="ECO:0000256" key="2">
    <source>
        <dbReference type="SAM" id="Phobius"/>
    </source>
</evidence>
<dbReference type="SUPFAM" id="SSF53474">
    <property type="entry name" value="alpha/beta-Hydrolases"/>
    <property type="match status" value="1"/>
</dbReference>
<sequence>MKVSPPPDGPHESEKSSMSRIFIPRPLEIVAMTLFMLLAGLQFLFMGFWSFAVVAVVRGVIAPFMCLILLLVLMGSVRHVAIQNQRQQKLTRFRKGALGCYFLCFVSTFVPLLQSLRVINALPGAFSFGRWLFLSLHRLNLSGTAHGDHRPETYTFRSHRSLEDRDPDMRWSEGCQSSSRSFDPDLKLDVWRPENPNGQAILYIHGGGWSLLDKSNSFHIRHMLESGYTVVSPQYSLVCHGYNGVDMLDDLVAARRYLSTHAEQWGVDNQRVTVVGTSSGGHLALLLAYTHPLNFTSVYNLYGPGDFTEWFEKGWTAGGTAGEKFICHNVEDWWSFVAPNCDPEGIESVSPISLVTGDSPRTVTLHGTSDSLIPFYLSEALHAKLDELGVENSLIGLYGFDHGLDLGEASVGSQIFRWTLTAMMNGVEGLGWEKFDV</sequence>
<evidence type="ECO:0000256" key="1">
    <source>
        <dbReference type="ARBA" id="ARBA00022801"/>
    </source>
</evidence>
<dbReference type="Gene3D" id="3.40.50.1820">
    <property type="entry name" value="alpha/beta hydrolase"/>
    <property type="match status" value="1"/>
</dbReference>
<dbReference type="AlphaFoldDB" id="A0A9W7LA42"/>